<feature type="transmembrane region" description="Helical" evidence="1">
    <location>
        <begin position="6"/>
        <end position="31"/>
    </location>
</feature>
<keyword evidence="1" id="KW-1133">Transmembrane helix</keyword>
<evidence type="ECO:0000313" key="3">
    <source>
        <dbReference type="Proteomes" id="UP000054047"/>
    </source>
</evidence>
<proteinExistence type="predicted"/>
<gene>
    <name evidence="2" type="ORF">ANCDUO_16177</name>
</gene>
<sequence length="236" mass="27253">MKAEQAYCTIIGVFFIGSTRLRLLSVAWSLLLHRMSAAYRSTMKAARRQHLRCSTRSWKNPNRSPRRSGAELLAMFQHRKCMNLSIFPGTMKAARRQRLRCSTQSWKNPNRSLRRSGAELWAMFQHRKCDAINSMYYIYDVCSSDYSKSPYAAIAAKMCTKQDDIAKHSDCYQNTLEKQKCAVRVIELQEAVNDIIIERKCFEQREKAAAPKEAADPDEFHLDTKMVHCTDEQVSP</sequence>
<evidence type="ECO:0000313" key="2">
    <source>
        <dbReference type="EMBL" id="KIH53689.1"/>
    </source>
</evidence>
<keyword evidence="1" id="KW-0472">Membrane</keyword>
<dbReference type="EMBL" id="KN740612">
    <property type="protein sequence ID" value="KIH53689.1"/>
    <property type="molecule type" value="Genomic_DNA"/>
</dbReference>
<protein>
    <recommendedName>
        <fullName evidence="4">DUF19 domain-containing protein</fullName>
    </recommendedName>
</protein>
<dbReference type="AlphaFoldDB" id="A0A0C2G435"/>
<reference evidence="2 3" key="1">
    <citation type="submission" date="2013-12" db="EMBL/GenBank/DDBJ databases">
        <title>Draft genome of the parsitic nematode Ancylostoma duodenale.</title>
        <authorList>
            <person name="Mitreva M."/>
        </authorList>
    </citation>
    <scope>NUCLEOTIDE SEQUENCE [LARGE SCALE GENOMIC DNA]</scope>
    <source>
        <strain evidence="2 3">Zhejiang</strain>
    </source>
</reference>
<organism evidence="2 3">
    <name type="scientific">Ancylostoma duodenale</name>
    <dbReference type="NCBI Taxonomy" id="51022"/>
    <lineage>
        <taxon>Eukaryota</taxon>
        <taxon>Metazoa</taxon>
        <taxon>Ecdysozoa</taxon>
        <taxon>Nematoda</taxon>
        <taxon>Chromadorea</taxon>
        <taxon>Rhabditida</taxon>
        <taxon>Rhabditina</taxon>
        <taxon>Rhabditomorpha</taxon>
        <taxon>Strongyloidea</taxon>
        <taxon>Ancylostomatidae</taxon>
        <taxon>Ancylostomatinae</taxon>
        <taxon>Ancylostoma</taxon>
    </lineage>
</organism>
<evidence type="ECO:0008006" key="4">
    <source>
        <dbReference type="Google" id="ProtNLM"/>
    </source>
</evidence>
<accession>A0A0C2G435</accession>
<name>A0A0C2G435_9BILA</name>
<dbReference type="Proteomes" id="UP000054047">
    <property type="component" value="Unassembled WGS sequence"/>
</dbReference>
<keyword evidence="3" id="KW-1185">Reference proteome</keyword>
<dbReference type="OrthoDB" id="10567817at2759"/>
<evidence type="ECO:0000256" key="1">
    <source>
        <dbReference type="SAM" id="Phobius"/>
    </source>
</evidence>
<keyword evidence="1" id="KW-0812">Transmembrane</keyword>